<reference evidence="2 3" key="1">
    <citation type="submission" date="2016-10" db="EMBL/GenBank/DDBJ databases">
        <title>Genome sequence of the basidiomycete white-rot fungus Trametes pubescens.</title>
        <authorList>
            <person name="Makela M.R."/>
            <person name="Granchi Z."/>
            <person name="Peng M."/>
            <person name="De Vries R.P."/>
            <person name="Grigoriev I."/>
            <person name="Riley R."/>
            <person name="Hilden K."/>
        </authorList>
    </citation>
    <scope>NUCLEOTIDE SEQUENCE [LARGE SCALE GENOMIC DNA]</scope>
    <source>
        <strain evidence="2 3">FBCC735</strain>
    </source>
</reference>
<dbReference type="EMBL" id="MNAD01001246">
    <property type="protein sequence ID" value="OJT06878.1"/>
    <property type="molecule type" value="Genomic_DNA"/>
</dbReference>
<dbReference type="Proteomes" id="UP000184267">
    <property type="component" value="Unassembled WGS sequence"/>
</dbReference>
<feature type="non-terminal residue" evidence="2">
    <location>
        <position position="1"/>
    </location>
</feature>
<proteinExistence type="predicted"/>
<evidence type="ECO:0000313" key="3">
    <source>
        <dbReference type="Proteomes" id="UP000184267"/>
    </source>
</evidence>
<protein>
    <submittedName>
        <fullName evidence="2">Uncharacterized protein</fullName>
    </submittedName>
</protein>
<name>A0A1M2VH14_TRAPU</name>
<dbReference type="AlphaFoldDB" id="A0A1M2VH14"/>
<sequence length="174" mass="18984">IDDEHGKAVGDPDAAMWYVIEGYAENTVICHGVKIEGWPSSIPFRNASEIPGGCAVLTKLLKLWKEKKIKFVPATALDKLNAALNPTLVAPAPGFIHRKPYGGRNDIGRSRYRPKTKPDGGPLRRPKDGPKSDKVIYDSDDEGADEQMKPRPPLRLQPLPLVPPLASGSLESLT</sequence>
<keyword evidence="3" id="KW-1185">Reference proteome</keyword>
<dbReference type="STRING" id="154538.A0A1M2VH14"/>
<organism evidence="2 3">
    <name type="scientific">Trametes pubescens</name>
    <name type="common">White-rot fungus</name>
    <dbReference type="NCBI Taxonomy" id="154538"/>
    <lineage>
        <taxon>Eukaryota</taxon>
        <taxon>Fungi</taxon>
        <taxon>Dikarya</taxon>
        <taxon>Basidiomycota</taxon>
        <taxon>Agaricomycotina</taxon>
        <taxon>Agaricomycetes</taxon>
        <taxon>Polyporales</taxon>
        <taxon>Polyporaceae</taxon>
        <taxon>Trametes</taxon>
    </lineage>
</organism>
<feature type="compositionally biased region" description="Basic and acidic residues" evidence="1">
    <location>
        <begin position="125"/>
        <end position="137"/>
    </location>
</feature>
<evidence type="ECO:0000256" key="1">
    <source>
        <dbReference type="SAM" id="MobiDB-lite"/>
    </source>
</evidence>
<feature type="compositionally biased region" description="Pro residues" evidence="1">
    <location>
        <begin position="150"/>
        <end position="163"/>
    </location>
</feature>
<accession>A0A1M2VH14</accession>
<feature type="region of interest" description="Disordered" evidence="1">
    <location>
        <begin position="97"/>
        <end position="174"/>
    </location>
</feature>
<evidence type="ECO:0000313" key="2">
    <source>
        <dbReference type="EMBL" id="OJT06878.1"/>
    </source>
</evidence>
<dbReference type="OMA" id="SYVIEDY"/>
<comment type="caution">
    <text evidence="2">The sequence shown here is derived from an EMBL/GenBank/DDBJ whole genome shotgun (WGS) entry which is preliminary data.</text>
</comment>
<dbReference type="OrthoDB" id="2730377at2759"/>
<gene>
    <name evidence="2" type="ORF">TRAPUB_2270</name>
</gene>